<organism evidence="3 4">
    <name type="scientific">Streptomyces caledonius</name>
    <dbReference type="NCBI Taxonomy" id="3134107"/>
    <lineage>
        <taxon>Bacteria</taxon>
        <taxon>Bacillati</taxon>
        <taxon>Actinomycetota</taxon>
        <taxon>Actinomycetes</taxon>
        <taxon>Kitasatosporales</taxon>
        <taxon>Streptomycetaceae</taxon>
        <taxon>Streptomyces</taxon>
    </lineage>
</organism>
<dbReference type="SUPFAM" id="SSF53448">
    <property type="entry name" value="Nucleotide-diphospho-sugar transferases"/>
    <property type="match status" value="1"/>
</dbReference>
<dbReference type="PANTHER" id="PTHR43685:SF2">
    <property type="entry name" value="GLYCOSYLTRANSFERASE 2-LIKE DOMAIN-CONTAINING PROTEIN"/>
    <property type="match status" value="1"/>
</dbReference>
<dbReference type="Gene3D" id="3.90.550.10">
    <property type="entry name" value="Spore Coat Polysaccharide Biosynthesis Protein SpsA, Chain A"/>
    <property type="match status" value="1"/>
</dbReference>
<keyword evidence="4" id="KW-1185">Reference proteome</keyword>
<evidence type="ECO:0000259" key="2">
    <source>
        <dbReference type="Pfam" id="PF00535"/>
    </source>
</evidence>
<evidence type="ECO:0000256" key="1">
    <source>
        <dbReference type="SAM" id="MobiDB-lite"/>
    </source>
</evidence>
<feature type="domain" description="Glycosyltransferase 2-like" evidence="2">
    <location>
        <begin position="7"/>
        <end position="123"/>
    </location>
</feature>
<gene>
    <name evidence="3" type="ORF">WKI68_18965</name>
</gene>
<reference evidence="3 4" key="1">
    <citation type="submission" date="2024-03" db="EMBL/GenBank/DDBJ databases">
        <title>Novel Streptomyces species of biotechnological and ecological value are a feature of Machair soil.</title>
        <authorList>
            <person name="Prole J.R."/>
            <person name="Goodfellow M."/>
            <person name="Allenby N."/>
            <person name="Ward A.C."/>
        </authorList>
    </citation>
    <scope>NUCLEOTIDE SEQUENCE [LARGE SCALE GENOMIC DNA]</scope>
    <source>
        <strain evidence="3 4">MS1.HAVA.3</strain>
    </source>
</reference>
<evidence type="ECO:0000313" key="3">
    <source>
        <dbReference type="EMBL" id="MEJ8642909.1"/>
    </source>
</evidence>
<evidence type="ECO:0000313" key="4">
    <source>
        <dbReference type="Proteomes" id="UP001382904"/>
    </source>
</evidence>
<dbReference type="PANTHER" id="PTHR43685">
    <property type="entry name" value="GLYCOSYLTRANSFERASE"/>
    <property type="match status" value="1"/>
</dbReference>
<protein>
    <submittedName>
        <fullName evidence="3">Glycosyltransferase family 2 protein</fullName>
    </submittedName>
</protein>
<sequence>MTFDFMLPYYGDVQLMQDAVRSILAQTDPDFRLVVIDDGKEPDVPGWFEQLGDDRVHYTRNEQNVGITKNFQKCVRLSEADYVVIMGCDDLLHPRYLETVRGIIGAHRGVGMVQPGVEVIDGDGRVTQGLADNTKQRLYSPQVKGRRLMGGEELAASVLRGNWLYFPSIAWRGEVLRKVNFRDDYSVIQDLALVIDLLEGGEEMVIDNSTTVFQYRRHAVSESSLQAFSGTRFVEAERYFSAVAERMDARGWPKAARAARFHSASRLHALTMLPAHCAADTRTVPAPWRSTCSPPARTEPAPQETD</sequence>
<dbReference type="EMBL" id="JBBKAM010000002">
    <property type="protein sequence ID" value="MEJ8642909.1"/>
    <property type="molecule type" value="Genomic_DNA"/>
</dbReference>
<name>A0ABU8U6G1_9ACTN</name>
<dbReference type="Pfam" id="PF00535">
    <property type="entry name" value="Glycos_transf_2"/>
    <property type="match status" value="1"/>
</dbReference>
<comment type="caution">
    <text evidence="3">The sequence shown here is derived from an EMBL/GenBank/DDBJ whole genome shotgun (WGS) entry which is preliminary data.</text>
</comment>
<accession>A0ABU8U6G1</accession>
<dbReference type="Proteomes" id="UP001382904">
    <property type="component" value="Unassembled WGS sequence"/>
</dbReference>
<feature type="region of interest" description="Disordered" evidence="1">
    <location>
        <begin position="286"/>
        <end position="306"/>
    </location>
</feature>
<proteinExistence type="predicted"/>
<dbReference type="InterPro" id="IPR001173">
    <property type="entry name" value="Glyco_trans_2-like"/>
</dbReference>
<dbReference type="CDD" id="cd00761">
    <property type="entry name" value="Glyco_tranf_GTA_type"/>
    <property type="match status" value="1"/>
</dbReference>
<dbReference type="InterPro" id="IPR029044">
    <property type="entry name" value="Nucleotide-diphossugar_trans"/>
</dbReference>
<dbReference type="InterPro" id="IPR050834">
    <property type="entry name" value="Glycosyltransf_2"/>
</dbReference>